<dbReference type="AlphaFoldDB" id="A0A1B6KWT8"/>
<dbReference type="Gene3D" id="1.20.1280.50">
    <property type="match status" value="1"/>
</dbReference>
<dbReference type="GO" id="GO:0061630">
    <property type="term" value="F:ubiquitin protein ligase activity"/>
    <property type="evidence" value="ECO:0007669"/>
    <property type="project" value="TreeGrafter"/>
</dbReference>
<dbReference type="PROSITE" id="PS50181">
    <property type="entry name" value="FBOX"/>
    <property type="match status" value="1"/>
</dbReference>
<organism evidence="3">
    <name type="scientific">Graphocephala atropunctata</name>
    <dbReference type="NCBI Taxonomy" id="36148"/>
    <lineage>
        <taxon>Eukaryota</taxon>
        <taxon>Metazoa</taxon>
        <taxon>Ecdysozoa</taxon>
        <taxon>Arthropoda</taxon>
        <taxon>Hexapoda</taxon>
        <taxon>Insecta</taxon>
        <taxon>Pterygota</taxon>
        <taxon>Neoptera</taxon>
        <taxon>Paraneoptera</taxon>
        <taxon>Hemiptera</taxon>
        <taxon>Auchenorrhyncha</taxon>
        <taxon>Membracoidea</taxon>
        <taxon>Cicadellidae</taxon>
        <taxon>Cicadellinae</taxon>
        <taxon>Cicadellini</taxon>
        <taxon>Graphocephala</taxon>
    </lineage>
</organism>
<dbReference type="GO" id="GO:0036503">
    <property type="term" value="P:ERAD pathway"/>
    <property type="evidence" value="ECO:0007669"/>
    <property type="project" value="TreeGrafter"/>
</dbReference>
<dbReference type="GO" id="GO:0019005">
    <property type="term" value="C:SCF ubiquitin ligase complex"/>
    <property type="evidence" value="ECO:0007669"/>
    <property type="project" value="TreeGrafter"/>
</dbReference>
<dbReference type="InterPro" id="IPR008979">
    <property type="entry name" value="Galactose-bd-like_sf"/>
</dbReference>
<dbReference type="PANTHER" id="PTHR12125:SF5">
    <property type="entry name" value="F-BOX DOMAIN-CONTAINING PROTEIN"/>
    <property type="match status" value="1"/>
</dbReference>
<dbReference type="InterPro" id="IPR007397">
    <property type="entry name" value="F-box-assoc_dom"/>
</dbReference>
<accession>A0A1B6KWT8</accession>
<proteinExistence type="predicted"/>
<dbReference type="GO" id="GO:0031146">
    <property type="term" value="P:SCF-dependent proteasomal ubiquitin-dependent protein catabolic process"/>
    <property type="evidence" value="ECO:0007669"/>
    <property type="project" value="TreeGrafter"/>
</dbReference>
<dbReference type="Gene3D" id="2.60.120.260">
    <property type="entry name" value="Galactose-binding domain-like"/>
    <property type="match status" value="1"/>
</dbReference>
<gene>
    <name evidence="3" type="ORF">g.23665</name>
</gene>
<dbReference type="SMART" id="SM01198">
    <property type="entry name" value="FBA"/>
    <property type="match status" value="1"/>
</dbReference>
<evidence type="ECO:0008006" key="4">
    <source>
        <dbReference type="Google" id="ProtNLM"/>
    </source>
</evidence>
<dbReference type="Pfam" id="PF04300">
    <property type="entry name" value="FBA"/>
    <property type="match status" value="1"/>
</dbReference>
<dbReference type="SUPFAM" id="SSF49785">
    <property type="entry name" value="Galactose-binding domain-like"/>
    <property type="match status" value="1"/>
</dbReference>
<dbReference type="SMART" id="SM00256">
    <property type="entry name" value="FBOX"/>
    <property type="match status" value="1"/>
</dbReference>
<feature type="domain" description="F-box" evidence="1">
    <location>
        <begin position="24"/>
        <end position="70"/>
    </location>
</feature>
<dbReference type="SUPFAM" id="SSF81383">
    <property type="entry name" value="F-box domain"/>
    <property type="match status" value="1"/>
</dbReference>
<dbReference type="Pfam" id="PF00646">
    <property type="entry name" value="F-box"/>
    <property type="match status" value="1"/>
</dbReference>
<protein>
    <recommendedName>
        <fullName evidence="4">F-box domain-containing protein</fullName>
    </recommendedName>
</protein>
<name>A0A1B6KWT8_9HEMI</name>
<dbReference type="FunFam" id="2.60.120.260:FF:000012">
    <property type="entry name" value="F-box only protein 2"/>
    <property type="match status" value="1"/>
</dbReference>
<evidence type="ECO:0000259" key="2">
    <source>
        <dbReference type="PROSITE" id="PS51114"/>
    </source>
</evidence>
<dbReference type="InterPro" id="IPR036047">
    <property type="entry name" value="F-box-like_dom_sf"/>
</dbReference>
<dbReference type="PROSITE" id="PS51114">
    <property type="entry name" value="FBA"/>
    <property type="match status" value="1"/>
</dbReference>
<evidence type="ECO:0000259" key="1">
    <source>
        <dbReference type="PROSITE" id="PS50181"/>
    </source>
</evidence>
<dbReference type="GO" id="GO:0005737">
    <property type="term" value="C:cytoplasm"/>
    <property type="evidence" value="ECO:0007669"/>
    <property type="project" value="TreeGrafter"/>
</dbReference>
<dbReference type="PANTHER" id="PTHR12125">
    <property type="entry name" value="F-BOX ONLY PROTEIN 6-LIKE PROTEIN"/>
    <property type="match status" value="1"/>
</dbReference>
<feature type="domain" description="FBA" evidence="2">
    <location>
        <begin position="121"/>
        <end position="308"/>
    </location>
</feature>
<dbReference type="InterPro" id="IPR001810">
    <property type="entry name" value="F-box_dom"/>
</dbReference>
<evidence type="ECO:0000313" key="3">
    <source>
        <dbReference type="EMBL" id="JAT15890.1"/>
    </source>
</evidence>
<dbReference type="InterPro" id="IPR039752">
    <property type="entry name" value="F-box_only"/>
</dbReference>
<reference evidence="3" key="1">
    <citation type="submission" date="2015-11" db="EMBL/GenBank/DDBJ databases">
        <title>De novo transcriptome assembly of four potential Pierce s Disease insect vectors from Arizona vineyards.</title>
        <authorList>
            <person name="Tassone E.E."/>
        </authorList>
    </citation>
    <scope>NUCLEOTIDE SEQUENCE</scope>
</reference>
<dbReference type="EMBL" id="GEBQ01024087">
    <property type="protein sequence ID" value="JAT15890.1"/>
    <property type="molecule type" value="Transcribed_RNA"/>
</dbReference>
<dbReference type="GO" id="GO:0006516">
    <property type="term" value="P:glycoprotein catabolic process"/>
    <property type="evidence" value="ECO:0007669"/>
    <property type="project" value="TreeGrafter"/>
</dbReference>
<sequence>MGNSNMSSEENQDMLESDFSNGLILLNIIFPEEVISNILTFVSWEDLRSCRFVCQSWKRLIDSTVSFEKMKMNMNYKSYFSGSTKKLNSQSLPFYVYYGIGKNAFGKNHLKNTFGSGEILHVCESPRRRSWSDGGQDTQICSDANCPRYKHWEIVSSRGDGWAVEATPIGSQPLPDQLEGRSCFVTSYAKSSKRQIIDLAKCGLNSKIMDEIRPHIEVSEWYAGRFDCGIIYKLTVSLLDANKEVLDQHSQEIIENHGDDDWHQILHTFKNYGPGVRFILFRHGGRDTQYWAGHYGSKMAGGSVIARIPEEFLQMADDPSQALNSTE</sequence>